<dbReference type="PROSITE" id="PS51409">
    <property type="entry name" value="ARGINASE_2"/>
    <property type="match status" value="1"/>
</dbReference>
<dbReference type="EC" id="3.5.3.11" evidence="5"/>
<evidence type="ECO:0000313" key="5">
    <source>
        <dbReference type="EMBL" id="MCZ4282392.1"/>
    </source>
</evidence>
<reference evidence="5" key="1">
    <citation type="submission" date="2022-12" db="EMBL/GenBank/DDBJ databases">
        <title>Bacterial isolates from different developmental stages of Nematostella vectensis.</title>
        <authorList>
            <person name="Fraune S."/>
        </authorList>
    </citation>
    <scope>NUCLEOTIDE SEQUENCE</scope>
    <source>
        <strain evidence="5">G21630-S1</strain>
    </source>
</reference>
<dbReference type="GO" id="GO:0008783">
    <property type="term" value="F:agmatinase activity"/>
    <property type="evidence" value="ECO:0007669"/>
    <property type="project" value="UniProtKB-EC"/>
</dbReference>
<evidence type="ECO:0000313" key="6">
    <source>
        <dbReference type="Proteomes" id="UP001069802"/>
    </source>
</evidence>
<dbReference type="PIRSF" id="PIRSF036979">
    <property type="entry name" value="Arginase"/>
    <property type="match status" value="1"/>
</dbReference>
<dbReference type="PROSITE" id="PS01053">
    <property type="entry name" value="ARGINASE_1"/>
    <property type="match status" value="1"/>
</dbReference>
<dbReference type="InterPro" id="IPR020855">
    <property type="entry name" value="Ureohydrolase_Mn_BS"/>
</dbReference>
<evidence type="ECO:0000256" key="1">
    <source>
        <dbReference type="ARBA" id="ARBA00009227"/>
    </source>
</evidence>
<dbReference type="EMBL" id="JAPWGY010000007">
    <property type="protein sequence ID" value="MCZ4282392.1"/>
    <property type="molecule type" value="Genomic_DNA"/>
</dbReference>
<sequence>MSDTTQLPPDGLDMPRFSGIATFMRLPHVSDFSGYDIGIIGIPWDAGVTNRPGTRHGPRQLRDMSSLIRRYNGATWVAPFDDCRIADFGDVKINPVDMEVTMERVRDFISSVRKAGVMPMVAGGDHMISLPVLRGLVSGRGPVGMVHFDAHMDVNDSYFGGSKFTHGTPFRRAIEENLLDPERVVQIGIRGSRYDRSDEEYAKEVGIRVITIEEYYDLGIKQVIAEIHRVVGQGETYVTFDIDALDPSYAPGTGTPEIGGYTPFDAQVMIRSLGDLNLIGADLVEVSPPFDQSGGTAIVGVNLMFELICVLSQARCRQRNG</sequence>
<dbReference type="Proteomes" id="UP001069802">
    <property type="component" value="Unassembled WGS sequence"/>
</dbReference>
<dbReference type="InterPro" id="IPR006035">
    <property type="entry name" value="Ureohydrolase"/>
</dbReference>
<comment type="similarity">
    <text evidence="1">Belongs to the arginase family. Agmatinase subfamily.</text>
</comment>
<name>A0ABT4LMT2_9PROT</name>
<dbReference type="InterPro" id="IPR023696">
    <property type="entry name" value="Ureohydrolase_dom_sf"/>
</dbReference>
<dbReference type="Pfam" id="PF00491">
    <property type="entry name" value="Arginase"/>
    <property type="match status" value="1"/>
</dbReference>
<dbReference type="InterPro" id="IPR005925">
    <property type="entry name" value="Agmatinase-rel"/>
</dbReference>
<protein>
    <submittedName>
        <fullName evidence="5">Agmatinase</fullName>
        <ecNumber evidence="5">3.5.3.11</ecNumber>
    </submittedName>
</protein>
<keyword evidence="3 4" id="KW-0378">Hydrolase</keyword>
<comment type="caution">
    <text evidence="5">The sequence shown here is derived from an EMBL/GenBank/DDBJ whole genome shotgun (WGS) entry which is preliminary data.</text>
</comment>
<evidence type="ECO:0000256" key="4">
    <source>
        <dbReference type="RuleBase" id="RU003684"/>
    </source>
</evidence>
<keyword evidence="2" id="KW-0479">Metal-binding</keyword>
<proteinExistence type="inferred from homology"/>
<dbReference type="PRINTS" id="PR00116">
    <property type="entry name" value="ARGINASE"/>
</dbReference>
<evidence type="ECO:0000256" key="3">
    <source>
        <dbReference type="ARBA" id="ARBA00022801"/>
    </source>
</evidence>
<keyword evidence="6" id="KW-1185">Reference proteome</keyword>
<accession>A0ABT4LMT2</accession>
<dbReference type="PANTHER" id="PTHR11358:SF26">
    <property type="entry name" value="GUANIDINO ACID HYDROLASE, MITOCHONDRIAL"/>
    <property type="match status" value="1"/>
</dbReference>
<dbReference type="CDD" id="cd11592">
    <property type="entry name" value="Agmatinase_PAH"/>
    <property type="match status" value="1"/>
</dbReference>
<dbReference type="PANTHER" id="PTHR11358">
    <property type="entry name" value="ARGINASE/AGMATINASE"/>
    <property type="match status" value="1"/>
</dbReference>
<dbReference type="Gene3D" id="3.40.800.10">
    <property type="entry name" value="Ureohydrolase domain"/>
    <property type="match status" value="1"/>
</dbReference>
<dbReference type="RefSeq" id="WP_269424543.1">
    <property type="nucleotide sequence ID" value="NZ_JAPWGY010000007.1"/>
</dbReference>
<dbReference type="NCBIfam" id="TIGR01230">
    <property type="entry name" value="agmatinase"/>
    <property type="match status" value="1"/>
</dbReference>
<organism evidence="5 6">
    <name type="scientific">Kiloniella laminariae</name>
    <dbReference type="NCBI Taxonomy" id="454162"/>
    <lineage>
        <taxon>Bacteria</taxon>
        <taxon>Pseudomonadati</taxon>
        <taxon>Pseudomonadota</taxon>
        <taxon>Alphaproteobacteria</taxon>
        <taxon>Rhodospirillales</taxon>
        <taxon>Kiloniellaceae</taxon>
        <taxon>Kiloniella</taxon>
    </lineage>
</organism>
<dbReference type="SUPFAM" id="SSF52768">
    <property type="entry name" value="Arginase/deacetylase"/>
    <property type="match status" value="1"/>
</dbReference>
<evidence type="ECO:0000256" key="2">
    <source>
        <dbReference type="ARBA" id="ARBA00022723"/>
    </source>
</evidence>
<gene>
    <name evidence="5" type="primary">speB</name>
    <name evidence="5" type="ORF">O4H49_16515</name>
</gene>